<dbReference type="eggNOG" id="ENOG502SG05">
    <property type="taxonomic scope" value="Eukaryota"/>
</dbReference>
<name>N1PTE6_DOTSN</name>
<dbReference type="Proteomes" id="UP000016933">
    <property type="component" value="Unassembled WGS sequence"/>
</dbReference>
<dbReference type="HOGENOM" id="CLU_150138_0_0_1"/>
<dbReference type="EMBL" id="KB446537">
    <property type="protein sequence ID" value="EME46741.1"/>
    <property type="molecule type" value="Genomic_DNA"/>
</dbReference>
<protein>
    <submittedName>
        <fullName evidence="2">Uncharacterized protein</fullName>
    </submittedName>
</protein>
<evidence type="ECO:0000313" key="2">
    <source>
        <dbReference type="EMBL" id="EME46741.1"/>
    </source>
</evidence>
<dbReference type="AlphaFoldDB" id="N1PTE6"/>
<reference evidence="2 3" key="2">
    <citation type="journal article" date="2012" name="PLoS Pathog.">
        <title>Diverse lifestyles and strategies of plant pathogenesis encoded in the genomes of eighteen Dothideomycetes fungi.</title>
        <authorList>
            <person name="Ohm R.A."/>
            <person name="Feau N."/>
            <person name="Henrissat B."/>
            <person name="Schoch C.L."/>
            <person name="Horwitz B.A."/>
            <person name="Barry K.W."/>
            <person name="Condon B.J."/>
            <person name="Copeland A.C."/>
            <person name="Dhillon B."/>
            <person name="Glaser F."/>
            <person name="Hesse C.N."/>
            <person name="Kosti I."/>
            <person name="LaButti K."/>
            <person name="Lindquist E.A."/>
            <person name="Lucas S."/>
            <person name="Salamov A.A."/>
            <person name="Bradshaw R.E."/>
            <person name="Ciuffetti L."/>
            <person name="Hamelin R.C."/>
            <person name="Kema G.H.J."/>
            <person name="Lawrence C."/>
            <person name="Scott J.A."/>
            <person name="Spatafora J.W."/>
            <person name="Turgeon B.G."/>
            <person name="de Wit P.J.G.M."/>
            <person name="Zhong S."/>
            <person name="Goodwin S.B."/>
            <person name="Grigoriev I.V."/>
        </authorList>
    </citation>
    <scope>NUCLEOTIDE SEQUENCE [LARGE SCALE GENOMIC DNA]</scope>
    <source>
        <strain evidence="3">NZE10 / CBS 128990</strain>
    </source>
</reference>
<evidence type="ECO:0000313" key="3">
    <source>
        <dbReference type="Proteomes" id="UP000016933"/>
    </source>
</evidence>
<dbReference type="OrthoDB" id="5278621at2759"/>
<dbReference type="OMA" id="DHSAKTM"/>
<organism evidence="2 3">
    <name type="scientific">Dothistroma septosporum (strain NZE10 / CBS 128990)</name>
    <name type="common">Red band needle blight fungus</name>
    <name type="synonym">Mycosphaerella pini</name>
    <dbReference type="NCBI Taxonomy" id="675120"/>
    <lineage>
        <taxon>Eukaryota</taxon>
        <taxon>Fungi</taxon>
        <taxon>Dikarya</taxon>
        <taxon>Ascomycota</taxon>
        <taxon>Pezizomycotina</taxon>
        <taxon>Dothideomycetes</taxon>
        <taxon>Dothideomycetidae</taxon>
        <taxon>Mycosphaerellales</taxon>
        <taxon>Mycosphaerellaceae</taxon>
        <taxon>Dothistroma</taxon>
    </lineage>
</organism>
<gene>
    <name evidence="2" type="ORF">DOTSEDRAFT_22775</name>
</gene>
<feature type="compositionally biased region" description="Polar residues" evidence="1">
    <location>
        <begin position="33"/>
        <end position="50"/>
    </location>
</feature>
<evidence type="ECO:0000256" key="1">
    <source>
        <dbReference type="SAM" id="MobiDB-lite"/>
    </source>
</evidence>
<accession>N1PTE6</accession>
<sequence>MDGDHSAKTMDQGASAATKVQDLTDGIHEDAKSTSTGVGEKTTGQGTSILSKDGAIGSAFQGDGAIGSIGNKVGGPFHETGAIGKNFTAAGSIGGTAQKLAEKNEEH</sequence>
<reference evidence="3" key="1">
    <citation type="journal article" date="2012" name="PLoS Genet.">
        <title>The genomes of the fungal plant pathogens Cladosporium fulvum and Dothistroma septosporum reveal adaptation to different hosts and lifestyles but also signatures of common ancestry.</title>
        <authorList>
            <person name="de Wit P.J.G.M."/>
            <person name="van der Burgt A."/>
            <person name="Oekmen B."/>
            <person name="Stergiopoulos I."/>
            <person name="Abd-Elsalam K.A."/>
            <person name="Aerts A.L."/>
            <person name="Bahkali A.H."/>
            <person name="Beenen H.G."/>
            <person name="Chettri P."/>
            <person name="Cox M.P."/>
            <person name="Datema E."/>
            <person name="de Vries R.P."/>
            <person name="Dhillon B."/>
            <person name="Ganley A.R."/>
            <person name="Griffiths S.A."/>
            <person name="Guo Y."/>
            <person name="Hamelin R.C."/>
            <person name="Henrissat B."/>
            <person name="Kabir M.S."/>
            <person name="Jashni M.K."/>
            <person name="Kema G."/>
            <person name="Klaubauf S."/>
            <person name="Lapidus A."/>
            <person name="Levasseur A."/>
            <person name="Lindquist E."/>
            <person name="Mehrabi R."/>
            <person name="Ohm R.A."/>
            <person name="Owen T.J."/>
            <person name="Salamov A."/>
            <person name="Schwelm A."/>
            <person name="Schijlen E."/>
            <person name="Sun H."/>
            <person name="van den Burg H.A."/>
            <person name="van Ham R.C.H.J."/>
            <person name="Zhang S."/>
            <person name="Goodwin S.B."/>
            <person name="Grigoriev I.V."/>
            <person name="Collemare J."/>
            <person name="Bradshaw R.E."/>
        </authorList>
    </citation>
    <scope>NUCLEOTIDE SEQUENCE [LARGE SCALE GENOMIC DNA]</scope>
    <source>
        <strain evidence="3">NZE10 / CBS 128990</strain>
    </source>
</reference>
<proteinExistence type="predicted"/>
<feature type="region of interest" description="Disordered" evidence="1">
    <location>
        <begin position="1"/>
        <end position="51"/>
    </location>
</feature>
<keyword evidence="3" id="KW-1185">Reference proteome</keyword>